<evidence type="ECO:0000256" key="1">
    <source>
        <dbReference type="SAM" id="Phobius"/>
    </source>
</evidence>
<dbReference type="Proteomes" id="UP001212170">
    <property type="component" value="Unassembled WGS sequence"/>
</dbReference>
<proteinExistence type="predicted"/>
<gene>
    <name evidence="2" type="ORF">NJT12_05410</name>
</gene>
<keyword evidence="1" id="KW-0472">Membrane</keyword>
<name>A0ABT4WAB6_9FLAO</name>
<keyword evidence="1" id="KW-1133">Transmembrane helix</keyword>
<dbReference type="RefSeq" id="WP_271334882.1">
    <property type="nucleotide sequence ID" value="NZ_JAMZNK010000005.1"/>
</dbReference>
<comment type="caution">
    <text evidence="2">The sequence shown here is derived from an EMBL/GenBank/DDBJ whole genome shotgun (WGS) entry which is preliminary data.</text>
</comment>
<feature type="transmembrane region" description="Helical" evidence="1">
    <location>
        <begin position="126"/>
        <end position="143"/>
    </location>
</feature>
<accession>A0ABT4WAB6</accession>
<organism evidence="2 3">
    <name type="scientific">Flavobacterium azizsancarii</name>
    <dbReference type="NCBI Taxonomy" id="2961580"/>
    <lineage>
        <taxon>Bacteria</taxon>
        <taxon>Pseudomonadati</taxon>
        <taxon>Bacteroidota</taxon>
        <taxon>Flavobacteriia</taxon>
        <taxon>Flavobacteriales</taxon>
        <taxon>Flavobacteriaceae</taxon>
        <taxon>Flavobacterium</taxon>
    </lineage>
</organism>
<evidence type="ECO:0000313" key="3">
    <source>
        <dbReference type="Proteomes" id="UP001212170"/>
    </source>
</evidence>
<reference evidence="2 3" key="1">
    <citation type="journal article" date="2023" name="Chemosphere">
        <title>Whole genome analysis of Flavobacterium aziz-sancarii sp. nov., isolated from Ardley Island (Antarctica), revealed a rich resistome and bioremediation potential.</title>
        <authorList>
            <person name="Otur C."/>
            <person name="Okay S."/>
            <person name="Kurt-Kizildogan A."/>
        </authorList>
    </citation>
    <scope>NUCLEOTIDE SEQUENCE [LARGE SCALE GENOMIC DNA]</scope>
    <source>
        <strain evidence="2 3">AC</strain>
    </source>
</reference>
<keyword evidence="3" id="KW-1185">Reference proteome</keyword>
<protein>
    <submittedName>
        <fullName evidence="2">Uncharacterized protein</fullName>
    </submittedName>
</protein>
<evidence type="ECO:0000313" key="2">
    <source>
        <dbReference type="EMBL" id="MDA6069055.1"/>
    </source>
</evidence>
<keyword evidence="1" id="KW-0812">Transmembrane</keyword>
<sequence length="158" mass="16659">MGFFKKIGTAIKKNVSFKNLVKVATPIMGAIPFVGGAVQNISQNLQDAHEAKKANNAAQAEYNNQQALAVASQTAGAVANAGSQIFAKAVTTGINDGLSTGFVQGSGQVGATVVSSTIKVWFQRNWKIVLGAVAGLIALICFLRRDRNNSGRRVARKR</sequence>
<dbReference type="EMBL" id="JAMZNK010000005">
    <property type="protein sequence ID" value="MDA6069055.1"/>
    <property type="molecule type" value="Genomic_DNA"/>
</dbReference>